<evidence type="ECO:0000256" key="2">
    <source>
        <dbReference type="SAM" id="Phobius"/>
    </source>
</evidence>
<evidence type="ECO:0000313" key="4">
    <source>
        <dbReference type="Proteomes" id="UP000240243"/>
    </source>
</evidence>
<dbReference type="InterPro" id="IPR031982">
    <property type="entry name" value="PilE-like"/>
</dbReference>
<comment type="caution">
    <text evidence="3">The sequence shown here is derived from an EMBL/GenBank/DDBJ whole genome shotgun (WGS) entry which is preliminary data.</text>
</comment>
<dbReference type="RefSeq" id="WP_106730898.1">
    <property type="nucleotide sequence ID" value="NZ_PXYG01000009.1"/>
</dbReference>
<feature type="transmembrane region" description="Helical" evidence="2">
    <location>
        <begin position="6"/>
        <end position="30"/>
    </location>
</feature>
<dbReference type="EMBL" id="PXYG01000009">
    <property type="protein sequence ID" value="PSJ42681.1"/>
    <property type="molecule type" value="Genomic_DNA"/>
</dbReference>
<dbReference type="OrthoDB" id="5572189at2"/>
<dbReference type="InterPro" id="IPR045584">
    <property type="entry name" value="Pilin-like"/>
</dbReference>
<protein>
    <submittedName>
        <fullName evidence="3">Type IV pilin</fullName>
    </submittedName>
</protein>
<dbReference type="GO" id="GO:0043683">
    <property type="term" value="P:type IV pilus assembly"/>
    <property type="evidence" value="ECO:0007669"/>
    <property type="project" value="InterPro"/>
</dbReference>
<dbReference type="InterPro" id="IPR012902">
    <property type="entry name" value="N_methyl_site"/>
</dbReference>
<reference evidence="3 4" key="1">
    <citation type="submission" date="2018-03" db="EMBL/GenBank/DDBJ databases">
        <title>The draft genome of Zobellella sp. 59N8.</title>
        <authorList>
            <person name="Liu L."/>
            <person name="Li L."/>
            <person name="Zhang X."/>
            <person name="Liang L."/>
            <person name="Wang T."/>
        </authorList>
    </citation>
    <scope>NUCLEOTIDE SEQUENCE [LARGE SCALE GENOMIC DNA]</scope>
    <source>
        <strain evidence="3 4">59N8</strain>
    </source>
</reference>
<keyword evidence="2" id="KW-0812">Transmembrane</keyword>
<evidence type="ECO:0000313" key="3">
    <source>
        <dbReference type="EMBL" id="PSJ42681.1"/>
    </source>
</evidence>
<accession>A0A2P7QXH6</accession>
<dbReference type="NCBIfam" id="TIGR02532">
    <property type="entry name" value="IV_pilin_GFxxxE"/>
    <property type="match status" value="1"/>
</dbReference>
<keyword evidence="2" id="KW-1133">Transmembrane helix</keyword>
<keyword evidence="2" id="KW-0472">Membrane</keyword>
<name>A0A2P7QXH6_9GAMM</name>
<dbReference type="Pfam" id="PF07963">
    <property type="entry name" value="N_methyl"/>
    <property type="match status" value="1"/>
</dbReference>
<dbReference type="Proteomes" id="UP000240243">
    <property type="component" value="Unassembled WGS sequence"/>
</dbReference>
<dbReference type="SUPFAM" id="SSF54523">
    <property type="entry name" value="Pili subunits"/>
    <property type="match status" value="1"/>
</dbReference>
<keyword evidence="4" id="KW-1185">Reference proteome</keyword>
<dbReference type="Pfam" id="PF16732">
    <property type="entry name" value="ComP_DUS"/>
    <property type="match status" value="1"/>
</dbReference>
<feature type="region of interest" description="Disordered" evidence="1">
    <location>
        <begin position="98"/>
        <end position="117"/>
    </location>
</feature>
<evidence type="ECO:0000256" key="1">
    <source>
        <dbReference type="SAM" id="MobiDB-lite"/>
    </source>
</evidence>
<gene>
    <name evidence="3" type="ORF">C7H85_17020</name>
</gene>
<dbReference type="PROSITE" id="PS00409">
    <property type="entry name" value="PROKAR_NTER_METHYL"/>
    <property type="match status" value="1"/>
</dbReference>
<proteinExistence type="predicted"/>
<organism evidence="3 4">
    <name type="scientific">Zobellella endophytica</name>
    <dbReference type="NCBI Taxonomy" id="2116700"/>
    <lineage>
        <taxon>Bacteria</taxon>
        <taxon>Pseudomonadati</taxon>
        <taxon>Pseudomonadota</taxon>
        <taxon>Gammaproteobacteria</taxon>
        <taxon>Aeromonadales</taxon>
        <taxon>Aeromonadaceae</taxon>
        <taxon>Zobellella</taxon>
    </lineage>
</organism>
<dbReference type="Gene3D" id="3.30.700.10">
    <property type="entry name" value="Glycoprotein, Type 4 Pilin"/>
    <property type="match status" value="1"/>
</dbReference>
<dbReference type="AlphaFoldDB" id="A0A2P7QXH6"/>
<sequence length="130" mass="13938">MKKCAGFTLIELLITVAVLAIITAVAYPSFSSYMIKSKRIEAIQTLYRMQLAQEEWRISSPSYTSSATDLIGAASNANYTFAATLSGSSYTLTATAKSGSAQQNDQEGSTGCSQLSLDRNSVKTPSACWQ</sequence>